<gene>
    <name evidence="1" type="ORF">SM611_30000</name>
</gene>
<organism evidence="1 2">
    <name type="scientific">Actinomadura monticuli</name>
    <dbReference type="NCBI Taxonomy" id="3097367"/>
    <lineage>
        <taxon>Bacteria</taxon>
        <taxon>Bacillati</taxon>
        <taxon>Actinomycetota</taxon>
        <taxon>Actinomycetes</taxon>
        <taxon>Streptosporangiales</taxon>
        <taxon>Thermomonosporaceae</taxon>
        <taxon>Actinomadura</taxon>
    </lineage>
</organism>
<reference evidence="1 2" key="1">
    <citation type="submission" date="2023-11" db="EMBL/GenBank/DDBJ databases">
        <title>Actinomadura monticuli sp. nov., isolated from volcanic ash.</title>
        <authorList>
            <person name="Lee S.D."/>
            <person name="Yang H."/>
            <person name="Kim I.S."/>
        </authorList>
    </citation>
    <scope>NUCLEOTIDE SEQUENCE [LARGE SCALE GENOMIC DNA]</scope>
    <source>
        <strain evidence="1 2">DLS-62</strain>
    </source>
</reference>
<sequence length="105" mass="12042">MGVEWSYAEGEKILQIQRKNWAHESSHQLPSDLGRGLAGYQPSGGIDGLPYYSIALFRCGKKKPWISIDFVRVVRGRDAVQDMFDFMRIAEKRFGEIHKCEPRPS</sequence>
<protein>
    <submittedName>
        <fullName evidence="1">Uncharacterized protein</fullName>
    </submittedName>
</protein>
<accession>A0ABV4QKJ4</accession>
<evidence type="ECO:0000313" key="1">
    <source>
        <dbReference type="EMBL" id="MFA1543180.1"/>
    </source>
</evidence>
<evidence type="ECO:0000313" key="2">
    <source>
        <dbReference type="Proteomes" id="UP001569963"/>
    </source>
</evidence>
<proteinExistence type="predicted"/>
<dbReference type="Proteomes" id="UP001569963">
    <property type="component" value="Unassembled WGS sequence"/>
</dbReference>
<name>A0ABV4QKJ4_9ACTN</name>
<dbReference type="RefSeq" id="WP_371953688.1">
    <property type="nucleotide sequence ID" value="NZ_JAXCEI010000017.1"/>
</dbReference>
<keyword evidence="2" id="KW-1185">Reference proteome</keyword>
<comment type="caution">
    <text evidence="1">The sequence shown here is derived from an EMBL/GenBank/DDBJ whole genome shotgun (WGS) entry which is preliminary data.</text>
</comment>
<dbReference type="EMBL" id="JAXCEI010000017">
    <property type="protein sequence ID" value="MFA1543180.1"/>
    <property type="molecule type" value="Genomic_DNA"/>
</dbReference>